<proteinExistence type="predicted"/>
<dbReference type="EMBL" id="MN739479">
    <property type="protein sequence ID" value="QHT07044.1"/>
    <property type="molecule type" value="Genomic_DNA"/>
</dbReference>
<organism evidence="1">
    <name type="scientific">viral metagenome</name>
    <dbReference type="NCBI Taxonomy" id="1070528"/>
    <lineage>
        <taxon>unclassified sequences</taxon>
        <taxon>metagenomes</taxon>
        <taxon>organismal metagenomes</taxon>
    </lineage>
</organism>
<sequence length="255" mass="30426">MTHKLLFLFGGIFFITLVLSYYKETYTNQDIIQILDISYVKAFLLKDTDHYVKNMSSADLYARHANNHKDYLKRISEDVTTIPLDKQSILMNSISQANDFFNNYSDSYIKLGEMNLIPWKLAFTKGYYENGLPHTRMDIIFLPQSILNESNYSITKTLIHEKVHLHQRKYKMRYQQKLQEENYKIIGKRINDYRIRSNPDVDEYIYYHPNNFIMIETYSTLTPKNIQDTQIVDIDVKYEHPYEEIAYQVAEKYSV</sequence>
<name>A0A6C0CTK5_9ZZZZ</name>
<accession>A0A6C0CTK5</accession>
<dbReference type="AlphaFoldDB" id="A0A6C0CTK5"/>
<evidence type="ECO:0000313" key="1">
    <source>
        <dbReference type="EMBL" id="QHT07044.1"/>
    </source>
</evidence>
<reference evidence="1" key="1">
    <citation type="journal article" date="2020" name="Nature">
        <title>Giant virus diversity and host interactions through global metagenomics.</title>
        <authorList>
            <person name="Schulz F."/>
            <person name="Roux S."/>
            <person name="Paez-Espino D."/>
            <person name="Jungbluth S."/>
            <person name="Walsh D.A."/>
            <person name="Denef V.J."/>
            <person name="McMahon K.D."/>
            <person name="Konstantinidis K.T."/>
            <person name="Eloe-Fadrosh E.A."/>
            <person name="Kyrpides N.C."/>
            <person name="Woyke T."/>
        </authorList>
    </citation>
    <scope>NUCLEOTIDE SEQUENCE</scope>
    <source>
        <strain evidence="1">GVMAG-M-3300021962-46</strain>
    </source>
</reference>
<protein>
    <submittedName>
        <fullName evidence="1">Uncharacterized protein</fullName>
    </submittedName>
</protein>